<comment type="function">
    <text evidence="2 12">Accepts electrons from ETF and reduces ubiquinone.</text>
</comment>
<evidence type="ECO:0000313" key="14">
    <source>
        <dbReference type="EMBL" id="CAK0810243.1"/>
    </source>
</evidence>
<evidence type="ECO:0000256" key="5">
    <source>
        <dbReference type="ARBA" id="ARBA00022723"/>
    </source>
</evidence>
<dbReference type="Pfam" id="PF05187">
    <property type="entry name" value="Fer4_ETF_QO"/>
    <property type="match status" value="1"/>
</dbReference>
<evidence type="ECO:0000256" key="2">
    <source>
        <dbReference type="ARBA" id="ARBA00002819"/>
    </source>
</evidence>
<comment type="caution">
    <text evidence="14">The sequence shown here is derived from an EMBL/GenBank/DDBJ whole genome shotgun (WGS) entry which is preliminary data.</text>
</comment>
<name>A0ABN9QYJ0_9DINO</name>
<dbReference type="PANTHER" id="PTHR10617:SF107">
    <property type="entry name" value="ELECTRON TRANSFER FLAVOPROTEIN-UBIQUINONE OXIDOREDUCTASE, MITOCHONDRIAL"/>
    <property type="match status" value="1"/>
</dbReference>
<evidence type="ECO:0000313" key="15">
    <source>
        <dbReference type="Proteomes" id="UP001189429"/>
    </source>
</evidence>
<dbReference type="Pfam" id="PF13450">
    <property type="entry name" value="NAD_binding_8"/>
    <property type="match status" value="1"/>
</dbReference>
<keyword evidence="10 12" id="KW-0411">Iron-sulfur</keyword>
<dbReference type="PROSITE" id="PS51379">
    <property type="entry name" value="4FE4S_FER_2"/>
    <property type="match status" value="1"/>
</dbReference>
<dbReference type="Gene3D" id="3.50.50.60">
    <property type="entry name" value="FAD/NAD(P)-binding domain"/>
    <property type="match status" value="2"/>
</dbReference>
<keyword evidence="15" id="KW-1185">Reference proteome</keyword>
<evidence type="ECO:0000256" key="6">
    <source>
        <dbReference type="ARBA" id="ARBA00022827"/>
    </source>
</evidence>
<dbReference type="InterPro" id="IPR007859">
    <property type="entry name" value="ETF-QO/FixX_C"/>
</dbReference>
<evidence type="ECO:0000256" key="3">
    <source>
        <dbReference type="ARBA" id="ARBA00022448"/>
    </source>
</evidence>
<keyword evidence="7 12" id="KW-0249">Electron transport</keyword>
<accession>A0ABN9QYJ0</accession>
<evidence type="ECO:0000256" key="4">
    <source>
        <dbReference type="ARBA" id="ARBA00022630"/>
    </source>
</evidence>
<dbReference type="Gene3D" id="3.30.70.20">
    <property type="match status" value="1"/>
</dbReference>
<dbReference type="EMBL" id="CAUYUJ010004603">
    <property type="protein sequence ID" value="CAK0810243.1"/>
    <property type="molecule type" value="Genomic_DNA"/>
</dbReference>
<comment type="catalytic activity">
    <reaction evidence="12">
        <text>a ubiquinone + reduced [electron-transfer flavoprotein] = a ubiquinol + oxidized [electron-transfer flavoprotein] + H(+)</text>
        <dbReference type="Rhea" id="RHEA:24052"/>
        <dbReference type="Rhea" id="RHEA-COMP:9565"/>
        <dbReference type="Rhea" id="RHEA-COMP:9566"/>
        <dbReference type="Rhea" id="RHEA-COMP:10685"/>
        <dbReference type="Rhea" id="RHEA-COMP:10686"/>
        <dbReference type="ChEBI" id="CHEBI:15378"/>
        <dbReference type="ChEBI" id="CHEBI:16389"/>
        <dbReference type="ChEBI" id="CHEBI:17976"/>
        <dbReference type="ChEBI" id="CHEBI:57692"/>
        <dbReference type="ChEBI" id="CHEBI:58307"/>
        <dbReference type="EC" id="1.5.5.1"/>
    </reaction>
</comment>
<keyword evidence="8 12" id="KW-0560">Oxidoreductase</keyword>
<dbReference type="InterPro" id="IPR049398">
    <property type="entry name" value="ETF-QO/FixC_UQ-bd"/>
</dbReference>
<proteinExistence type="predicted"/>
<dbReference type="PANTHER" id="PTHR10617">
    <property type="entry name" value="ELECTRON TRANSFER FLAVOPROTEIN-UBIQUINONE OXIDOREDUCTASE"/>
    <property type="match status" value="1"/>
</dbReference>
<gene>
    <name evidence="14" type="ORF">PCOR1329_LOCUS15261</name>
</gene>
<keyword evidence="11 12" id="KW-0830">Ubiquinone</keyword>
<evidence type="ECO:0000256" key="1">
    <source>
        <dbReference type="ARBA" id="ARBA00001974"/>
    </source>
</evidence>
<dbReference type="InterPro" id="IPR036188">
    <property type="entry name" value="FAD/NAD-bd_sf"/>
</dbReference>
<evidence type="ECO:0000256" key="11">
    <source>
        <dbReference type="ARBA" id="ARBA00023075"/>
    </source>
</evidence>
<protein>
    <recommendedName>
        <fullName evidence="12">Electron transfer flavoprotein-ubiquinone oxidoreductase</fullName>
        <shortName evidence="12">ETF-QO</shortName>
        <ecNumber evidence="12">1.5.5.1</ecNumber>
    </recommendedName>
</protein>
<comment type="cofactor">
    <cofactor evidence="12">
        <name>[4Fe-4S] cluster</name>
        <dbReference type="ChEBI" id="CHEBI:49883"/>
    </cofactor>
    <text evidence="12">Binds 1 [4Fe-4S] cluster.</text>
</comment>
<dbReference type="SUPFAM" id="SSF54373">
    <property type="entry name" value="FAD-linked reductases, C-terminal domain"/>
    <property type="match status" value="1"/>
</dbReference>
<keyword evidence="4 12" id="KW-0285">Flavoprotein</keyword>
<dbReference type="InterPro" id="IPR017896">
    <property type="entry name" value="4Fe4S_Fe-S-bd"/>
</dbReference>
<evidence type="ECO:0000256" key="10">
    <source>
        <dbReference type="ARBA" id="ARBA00023014"/>
    </source>
</evidence>
<keyword evidence="9 12" id="KW-0408">Iron</keyword>
<dbReference type="InterPro" id="IPR040156">
    <property type="entry name" value="ETF-QO"/>
</dbReference>
<keyword evidence="6 12" id="KW-0274">FAD</keyword>
<keyword evidence="3 12" id="KW-0813">Transport</keyword>
<dbReference type="EC" id="1.5.5.1" evidence="12"/>
<evidence type="ECO:0000256" key="8">
    <source>
        <dbReference type="ARBA" id="ARBA00023002"/>
    </source>
</evidence>
<evidence type="ECO:0000256" key="7">
    <source>
        <dbReference type="ARBA" id="ARBA00022982"/>
    </source>
</evidence>
<comment type="cofactor">
    <cofactor evidence="1 12">
        <name>FAD</name>
        <dbReference type="ChEBI" id="CHEBI:57692"/>
    </cofactor>
</comment>
<feature type="domain" description="4Fe-4S ferredoxin-type" evidence="13">
    <location>
        <begin position="483"/>
        <end position="512"/>
    </location>
</feature>
<keyword evidence="5 12" id="KW-0479">Metal-binding</keyword>
<evidence type="ECO:0000256" key="12">
    <source>
        <dbReference type="RuleBase" id="RU366068"/>
    </source>
</evidence>
<sequence>MEFDIVVVGAGPAGLSAAIRAKQVATQRGEELSVCVIEKGAEVGAHILSGNVFEPRALNELIPDWKTVVHMAPPLRQSGNYVISLGMLCRWLAEQELGVDIFPGFAAAAPVICEDTGAVKGVQLQDVGIAKSGAAKDTFEPGMRLLGKQTILTEGARGSISEDVMARYGLRDGVSPQHYGLGVKEVWEIPEENHVAGTVVHTVGWPLDMSTYGGSFIYHMKPNLIHIGMVVGLGYSNPWMSPYQEFQRFKHHPRVKAILEGGKCISYGARVLNEGGVQAVPKLTFPGGMLAGCSAGFLNVPKIKGSHTAMKTGMLAGEAAAEALIDAPEVSKVWCAPGQPWRTADLVRAGETRHLPGLALHGCLLLQVSPVPDVPSAAGTGDQRQGALDLQVDGARQRVHQAGGGVQEDRDPKPDGVYSFELLENLIRSGVNHEHDQPAHLKVKPEKADVPLKVSLEKYAGPEGRFCPAKVYEYVPDESGDGMKLQINAQNCVHCKCCSIKTPQEFIKWTVPEGSGGPQYAAM</sequence>
<evidence type="ECO:0000259" key="13">
    <source>
        <dbReference type="PROSITE" id="PS51379"/>
    </source>
</evidence>
<dbReference type="Proteomes" id="UP001189429">
    <property type="component" value="Unassembled WGS sequence"/>
</dbReference>
<evidence type="ECO:0000256" key="9">
    <source>
        <dbReference type="ARBA" id="ARBA00023004"/>
    </source>
</evidence>
<reference evidence="14" key="1">
    <citation type="submission" date="2023-10" db="EMBL/GenBank/DDBJ databases">
        <authorList>
            <person name="Chen Y."/>
            <person name="Shah S."/>
            <person name="Dougan E. K."/>
            <person name="Thang M."/>
            <person name="Chan C."/>
        </authorList>
    </citation>
    <scope>NUCLEOTIDE SEQUENCE [LARGE SCALE GENOMIC DNA]</scope>
</reference>
<dbReference type="Pfam" id="PF21162">
    <property type="entry name" value="ETFQO_UQ-bd"/>
    <property type="match status" value="1"/>
</dbReference>
<dbReference type="SUPFAM" id="SSF54862">
    <property type="entry name" value="4Fe-4S ferredoxins"/>
    <property type="match status" value="1"/>
</dbReference>
<dbReference type="SUPFAM" id="SSF51905">
    <property type="entry name" value="FAD/NAD(P)-binding domain"/>
    <property type="match status" value="1"/>
</dbReference>
<organism evidence="14 15">
    <name type="scientific">Prorocentrum cordatum</name>
    <dbReference type="NCBI Taxonomy" id="2364126"/>
    <lineage>
        <taxon>Eukaryota</taxon>
        <taxon>Sar</taxon>
        <taxon>Alveolata</taxon>
        <taxon>Dinophyceae</taxon>
        <taxon>Prorocentrales</taxon>
        <taxon>Prorocentraceae</taxon>
        <taxon>Prorocentrum</taxon>
    </lineage>
</organism>